<proteinExistence type="predicted"/>
<sequence length="265" mass="29040">MPLDRPVIGSDVPHSARIWNYWLGGKDCYETDRRVGDEIRAVNPRIVGIARAQRRFLRRAVVHLTEEAGLRQFLDIGPGLPTADHTHEVAQRSAREARVVYVDHDPTVLAHASALLTSTPEGATAFVAADLRDPDTVLARAAETLDLGRPVALLLLGVTAHLPGESAYTAVTRLLDALSSGSRLVLADSTEVYRPEEMRATAERWNAASDNPRVNRSPEQLTRFFDGWEFIAPGLVPVTRWRPERGDAAGEPGEVDCFGGVARKP</sequence>
<dbReference type="Pfam" id="PF04672">
    <property type="entry name" value="Methyltransf_19"/>
    <property type="match status" value="1"/>
</dbReference>
<evidence type="ECO:0000313" key="2">
    <source>
        <dbReference type="Proteomes" id="UP001271723"/>
    </source>
</evidence>
<protein>
    <submittedName>
        <fullName evidence="1">SAM-dependent methyltransferase</fullName>
        <ecNumber evidence="1">2.1.1.-</ecNumber>
    </submittedName>
</protein>
<dbReference type="InterPro" id="IPR029063">
    <property type="entry name" value="SAM-dependent_MTases_sf"/>
</dbReference>
<dbReference type="GO" id="GO:0008168">
    <property type="term" value="F:methyltransferase activity"/>
    <property type="evidence" value="ECO:0007669"/>
    <property type="project" value="UniProtKB-KW"/>
</dbReference>
<dbReference type="RefSeq" id="WP_086763151.1">
    <property type="nucleotide sequence ID" value="NZ_JAGJBZ010000002.1"/>
</dbReference>
<dbReference type="Proteomes" id="UP001271723">
    <property type="component" value="Unassembled WGS sequence"/>
</dbReference>
<dbReference type="SUPFAM" id="SSF53335">
    <property type="entry name" value="S-adenosyl-L-methionine-dependent methyltransferases"/>
    <property type="match status" value="1"/>
</dbReference>
<comment type="caution">
    <text evidence="1">The sequence shown here is derived from an EMBL/GenBank/DDBJ whole genome shotgun (WGS) entry which is preliminary data.</text>
</comment>
<dbReference type="GO" id="GO:0032259">
    <property type="term" value="P:methylation"/>
    <property type="evidence" value="ECO:0007669"/>
    <property type="project" value="UniProtKB-KW"/>
</dbReference>
<gene>
    <name evidence="1" type="ORF">PV517_18455</name>
</gene>
<reference evidence="1 2" key="1">
    <citation type="journal article" date="2023" name="Microb. Genom.">
        <title>Mesoterricola silvestris gen. nov., sp. nov., Mesoterricola sediminis sp. nov., Geothrix oryzae sp. nov., Geothrix edaphica sp. nov., Geothrix rubra sp. nov., and Geothrix limicola sp. nov., six novel members of Acidobacteriota isolated from soils.</title>
        <authorList>
            <person name="Weisberg A.J."/>
            <person name="Pearce E."/>
            <person name="Kramer C.G."/>
            <person name="Chang J.H."/>
            <person name="Clarke C.R."/>
        </authorList>
    </citation>
    <scope>NUCLEOTIDE SEQUENCE [LARGE SCALE GENOMIC DNA]</scope>
    <source>
        <strain evidence="1 2">NRRL_B-2795</strain>
    </source>
</reference>
<dbReference type="EMBL" id="JARAVY010000006">
    <property type="protein sequence ID" value="MDX2910672.1"/>
    <property type="molecule type" value="Genomic_DNA"/>
</dbReference>
<keyword evidence="2" id="KW-1185">Reference proteome</keyword>
<dbReference type="Gene3D" id="3.40.50.150">
    <property type="entry name" value="Vaccinia Virus protein VP39"/>
    <property type="match status" value="1"/>
</dbReference>
<dbReference type="PIRSF" id="PIRSF017393">
    <property type="entry name" value="MTase_SAV2177"/>
    <property type="match status" value="1"/>
</dbReference>
<keyword evidence="1" id="KW-0808">Transferase</keyword>
<organism evidence="1 2">
    <name type="scientific">Streptomyces griseiscabiei</name>
    <dbReference type="NCBI Taxonomy" id="2993540"/>
    <lineage>
        <taxon>Bacteria</taxon>
        <taxon>Bacillati</taxon>
        <taxon>Actinomycetota</taxon>
        <taxon>Actinomycetes</taxon>
        <taxon>Kitasatosporales</taxon>
        <taxon>Streptomycetaceae</taxon>
        <taxon>Streptomyces</taxon>
    </lineage>
</organism>
<dbReference type="EC" id="2.1.1.-" evidence="1"/>
<evidence type="ECO:0000313" key="1">
    <source>
        <dbReference type="EMBL" id="MDX2910672.1"/>
    </source>
</evidence>
<keyword evidence="1" id="KW-0489">Methyltransferase</keyword>
<name>A0ABU4L4J9_9ACTN</name>
<dbReference type="InterPro" id="IPR006764">
    <property type="entry name" value="SAM_dep_MeTrfase_SAV2177_type"/>
</dbReference>
<accession>A0ABU4L4J9</accession>